<dbReference type="EMBL" id="AMBL01000001">
    <property type="protein sequence ID" value="EJY48415.1"/>
    <property type="molecule type" value="Genomic_DNA"/>
</dbReference>
<protein>
    <submittedName>
        <fullName evidence="2">Restriction endonuclease BglII</fullName>
    </submittedName>
</protein>
<reference evidence="2 3" key="1">
    <citation type="submission" date="2012-04" db="EMBL/GenBank/DDBJ databases">
        <authorList>
            <person name="Weinstock G."/>
            <person name="Sodergren E."/>
            <person name="Lobos E.A."/>
            <person name="Fulton L."/>
            <person name="Fulton R."/>
            <person name="Courtney L."/>
            <person name="Fronick C."/>
            <person name="O'Laughlin M."/>
            <person name="Godfrey J."/>
            <person name="Wilson R.M."/>
            <person name="Miner T."/>
            <person name="Farmer C."/>
            <person name="Delehaunty K."/>
            <person name="Cordes M."/>
            <person name="Minx P."/>
            <person name="Tomlinson C."/>
            <person name="Chen J."/>
            <person name="Wollam A."/>
            <person name="Pepin K.H."/>
            <person name="Bhonagiri V."/>
            <person name="Zhang X."/>
            <person name="Suruliraj S."/>
            <person name="Warren W."/>
            <person name="Mitreva M."/>
            <person name="Mardis E.R."/>
            <person name="Wilson R.K."/>
        </authorList>
    </citation>
    <scope>NUCLEOTIDE SEQUENCE [LARGE SCALE GENOMIC DNA]</scope>
    <source>
        <strain evidence="2 3">505</strain>
    </source>
</reference>
<dbReference type="Pfam" id="PF09195">
    <property type="entry name" value="Endonuc-BglII"/>
    <property type="match status" value="1"/>
</dbReference>
<gene>
    <name evidence="2" type="ORF">HMPREF1348_00008</name>
</gene>
<dbReference type="AlphaFoldDB" id="J7CYJ9"/>
<evidence type="ECO:0000313" key="2">
    <source>
        <dbReference type="EMBL" id="EJY48415.1"/>
    </source>
</evidence>
<dbReference type="SUPFAM" id="SSF52980">
    <property type="entry name" value="Restriction endonuclease-like"/>
    <property type="match status" value="1"/>
</dbReference>
<keyword evidence="2" id="KW-0540">Nuclease</keyword>
<proteinExistence type="predicted"/>
<dbReference type="GO" id="GO:0003677">
    <property type="term" value="F:DNA binding"/>
    <property type="evidence" value="ECO:0007669"/>
    <property type="project" value="InterPro"/>
</dbReference>
<dbReference type="GO" id="GO:0000287">
    <property type="term" value="F:magnesium ion binding"/>
    <property type="evidence" value="ECO:0007669"/>
    <property type="project" value="InterPro"/>
</dbReference>
<sequence>MRLPDQSKLLHNVPEKINNGYHIADWRHASTIIQHDFPEQWKDLIECLENFSLKKSSILTAGGRKSPIADELDSFLYERGWREKKFDVDIRIDGKPDDIPTHKLDCVMGKVGLEIEWNNKDPFYDRDLTNFRILYEYGVIDVGIIITRHSNLQKIFKDLKKGASYGASTTHFNKLKHRIEGNGSGGCPILVFAITDKLYDPNL</sequence>
<dbReference type="GO" id="GO:0009307">
    <property type="term" value="P:DNA restriction-modification system"/>
    <property type="evidence" value="ECO:0007669"/>
    <property type="project" value="InterPro"/>
</dbReference>
<dbReference type="Gene3D" id="3.40.91.20">
    <property type="match status" value="1"/>
</dbReference>
<keyword evidence="2" id="KW-0255">Endonuclease</keyword>
<dbReference type="GO" id="GO:0009036">
    <property type="term" value="F:type II site-specific deoxyribonuclease activity"/>
    <property type="evidence" value="ECO:0007669"/>
    <property type="project" value="InterPro"/>
</dbReference>
<name>J7CYJ9_ENTFC</name>
<organism evidence="2 3">
    <name type="scientific">Enterococcus faecium 505</name>
    <dbReference type="NCBI Taxonomy" id="1134806"/>
    <lineage>
        <taxon>Bacteria</taxon>
        <taxon>Bacillati</taxon>
        <taxon>Bacillota</taxon>
        <taxon>Bacilli</taxon>
        <taxon>Lactobacillales</taxon>
        <taxon>Enterococcaceae</taxon>
        <taxon>Enterococcus</taxon>
    </lineage>
</organism>
<accession>J7CYJ9</accession>
<dbReference type="InterPro" id="IPR011335">
    <property type="entry name" value="Restrct_endonuc-II-like"/>
</dbReference>
<comment type="caution">
    <text evidence="2">The sequence shown here is derived from an EMBL/GenBank/DDBJ whole genome shotgun (WGS) entry which is preliminary data.</text>
</comment>
<dbReference type="HOGENOM" id="CLU_080349_0_0_9"/>
<dbReference type="PATRIC" id="fig|1134806.3.peg.8"/>
<dbReference type="InterPro" id="IPR011338">
    <property type="entry name" value="BamHI/BglII/BstY"/>
</dbReference>
<keyword evidence="1" id="KW-0378">Hydrolase</keyword>
<evidence type="ECO:0000256" key="1">
    <source>
        <dbReference type="ARBA" id="ARBA00022801"/>
    </source>
</evidence>
<dbReference type="InterPro" id="IPR015278">
    <property type="entry name" value="BglII-like"/>
</dbReference>
<evidence type="ECO:0000313" key="3">
    <source>
        <dbReference type="Proteomes" id="UP000006403"/>
    </source>
</evidence>
<dbReference type="Proteomes" id="UP000006403">
    <property type="component" value="Unassembled WGS sequence"/>
</dbReference>
<dbReference type="RefSeq" id="WP_002372221.1">
    <property type="nucleotide sequence ID" value="NZ_JH813126.1"/>
</dbReference>